<dbReference type="KEGG" id="pco:PHACADRAFT_101462"/>
<name>K5VZT2_PHACS</name>
<dbReference type="EMBL" id="JH930476">
    <property type="protein sequence ID" value="EKM52134.1"/>
    <property type="molecule type" value="Genomic_DNA"/>
</dbReference>
<gene>
    <name evidence="1" type="ORF">PHACADRAFT_101462</name>
</gene>
<keyword evidence="2" id="KW-1185">Reference proteome</keyword>
<dbReference type="GeneID" id="18907193"/>
<protein>
    <submittedName>
        <fullName evidence="1">Uncharacterized protein</fullName>
    </submittedName>
</protein>
<evidence type="ECO:0000313" key="2">
    <source>
        <dbReference type="Proteomes" id="UP000008370"/>
    </source>
</evidence>
<dbReference type="STRING" id="650164.K5VZT2"/>
<dbReference type="InParanoid" id="K5VZT2"/>
<proteinExistence type="predicted"/>
<evidence type="ECO:0000313" key="1">
    <source>
        <dbReference type="EMBL" id="EKM52134.1"/>
    </source>
</evidence>
<dbReference type="OrthoDB" id="1898221at2759"/>
<sequence>PSELENILRAQPDGPIVDACVGGVPGGRTSDEMISRAWVVLSDKGKRKGAEEAIIVLGAWAKNNLSWYKRLRSGFEVADEVISRYLSFSGSF</sequence>
<dbReference type="Proteomes" id="UP000008370">
    <property type="component" value="Unassembled WGS sequence"/>
</dbReference>
<reference evidence="1" key="1">
    <citation type="journal article" date="2012" name="BMC Genomics">
        <title>Comparative genomics of the white-rot fungi, Phanerochaete carnosa and P. chrysosporium, to elucidate the genetic basis of the distinct wood types they colonize.</title>
        <authorList>
            <person name="Suzuki H."/>
            <person name="MacDonald J."/>
            <person name="Syed K."/>
            <person name="Salamov A."/>
            <person name="Hori C."/>
            <person name="Aerts A."/>
            <person name="Henrissat B."/>
            <person name="Wiebenga A."/>
            <person name="vanKuyk P.A."/>
            <person name="Barry K."/>
            <person name="Lindquist E."/>
            <person name="LaButti K."/>
            <person name="Lapidus A."/>
            <person name="Lucas S."/>
            <person name="Coutinho P."/>
            <person name="Gong Y."/>
            <person name="Samejima M."/>
            <person name="Mahadevan R."/>
            <person name="Abou-Zaid M."/>
            <person name="de Vries R.P."/>
            <person name="Igarashi K."/>
            <person name="Yadav J.S."/>
            <person name="Grigoriev I.V."/>
            <person name="Master E.R."/>
        </authorList>
    </citation>
    <scope>NUCLEOTIDE SEQUENCE [LARGE SCALE GENOMIC DNA]</scope>
    <source>
        <strain evidence="1">HHB-10118-sp</strain>
    </source>
</reference>
<dbReference type="AlphaFoldDB" id="K5VZT2"/>
<dbReference type="RefSeq" id="XP_007399914.1">
    <property type="nucleotide sequence ID" value="XM_007399852.1"/>
</dbReference>
<dbReference type="HOGENOM" id="CLU_2419080_0_0_1"/>
<dbReference type="Gene3D" id="3.30.300.30">
    <property type="match status" value="1"/>
</dbReference>
<feature type="non-terminal residue" evidence="1">
    <location>
        <position position="1"/>
    </location>
</feature>
<dbReference type="InterPro" id="IPR045851">
    <property type="entry name" value="AMP-bd_C_sf"/>
</dbReference>
<organism evidence="1 2">
    <name type="scientific">Phanerochaete carnosa (strain HHB-10118-sp)</name>
    <name type="common">White-rot fungus</name>
    <name type="synonym">Peniophora carnosa</name>
    <dbReference type="NCBI Taxonomy" id="650164"/>
    <lineage>
        <taxon>Eukaryota</taxon>
        <taxon>Fungi</taxon>
        <taxon>Dikarya</taxon>
        <taxon>Basidiomycota</taxon>
        <taxon>Agaricomycotina</taxon>
        <taxon>Agaricomycetes</taxon>
        <taxon>Polyporales</taxon>
        <taxon>Phanerochaetaceae</taxon>
        <taxon>Phanerochaete</taxon>
    </lineage>
</organism>
<accession>K5VZT2</accession>